<dbReference type="EMBL" id="LAXI01000002">
    <property type="protein sequence ID" value="KRS18997.1"/>
    <property type="molecule type" value="Genomic_DNA"/>
</dbReference>
<dbReference type="Proteomes" id="UP000325785">
    <property type="component" value="Chromosome"/>
</dbReference>
<evidence type="ECO:0000313" key="7">
    <source>
        <dbReference type="Proteomes" id="UP000051401"/>
    </source>
</evidence>
<dbReference type="RefSeq" id="WP_057813820.1">
    <property type="nucleotide sequence ID" value="NZ_CP031598.1"/>
</dbReference>
<name>A0A0T5PCZ7_9RHOB</name>
<dbReference type="InterPro" id="IPR018389">
    <property type="entry name" value="DctP_fam"/>
</dbReference>
<dbReference type="Gene3D" id="3.40.190.170">
    <property type="entry name" value="Bacterial extracellular solute-binding protein, family 7"/>
    <property type="match status" value="1"/>
</dbReference>
<dbReference type="GO" id="GO:0055085">
    <property type="term" value="P:transmembrane transport"/>
    <property type="evidence" value="ECO:0007669"/>
    <property type="project" value="InterPro"/>
</dbReference>
<dbReference type="EMBL" id="CP031598">
    <property type="protein sequence ID" value="QEW26067.1"/>
    <property type="molecule type" value="Genomic_DNA"/>
</dbReference>
<reference evidence="5 7" key="1">
    <citation type="submission" date="2015-04" db="EMBL/GenBank/DDBJ databases">
        <title>The draft genome sequence of Roseovarius indicus B108T.</title>
        <authorList>
            <person name="Li G."/>
            <person name="Lai Q."/>
            <person name="Shao Z."/>
            <person name="Yan P."/>
        </authorList>
    </citation>
    <scope>NUCLEOTIDE SEQUENCE [LARGE SCALE GENOMIC DNA]</scope>
    <source>
        <strain evidence="5 7">B108</strain>
    </source>
</reference>
<evidence type="ECO:0000256" key="3">
    <source>
        <dbReference type="ARBA" id="ARBA00022764"/>
    </source>
</evidence>
<dbReference type="PANTHER" id="PTHR33376">
    <property type="match status" value="1"/>
</dbReference>
<organism evidence="5 7">
    <name type="scientific">Roseovarius indicus</name>
    <dbReference type="NCBI Taxonomy" id="540747"/>
    <lineage>
        <taxon>Bacteria</taxon>
        <taxon>Pseudomonadati</taxon>
        <taxon>Pseudomonadota</taxon>
        <taxon>Alphaproteobacteria</taxon>
        <taxon>Rhodobacterales</taxon>
        <taxon>Roseobacteraceae</taxon>
        <taxon>Roseovarius</taxon>
    </lineage>
</organism>
<dbReference type="Proteomes" id="UP000051401">
    <property type="component" value="Unassembled WGS sequence"/>
</dbReference>
<evidence type="ECO:0000313" key="8">
    <source>
        <dbReference type="Proteomes" id="UP000325785"/>
    </source>
</evidence>
<dbReference type="Pfam" id="PF03480">
    <property type="entry name" value="DctP"/>
    <property type="match status" value="1"/>
</dbReference>
<dbReference type="OrthoDB" id="7239472at2"/>
<dbReference type="PATRIC" id="fig|540747.5.peg.2537"/>
<protein>
    <submittedName>
        <fullName evidence="6">DctP family TRAP transporter solute receptor</fullName>
    </submittedName>
</protein>
<feature type="signal peptide" evidence="4">
    <location>
        <begin position="1"/>
        <end position="21"/>
    </location>
</feature>
<reference evidence="6 8" key="2">
    <citation type="submission" date="2018-08" db="EMBL/GenBank/DDBJ databases">
        <title>Genetic Globetrotter - A new plasmid hitch-hiking vast phylogenetic and geographic distances.</title>
        <authorList>
            <person name="Vollmers J."/>
            <person name="Petersen J."/>
        </authorList>
    </citation>
    <scope>NUCLEOTIDE SEQUENCE [LARGE SCALE GENOMIC DNA]</scope>
    <source>
        <strain evidence="6 8">DSM 26383</strain>
    </source>
</reference>
<feature type="chain" id="PRO_5010437584" evidence="4">
    <location>
        <begin position="22"/>
        <end position="371"/>
    </location>
</feature>
<evidence type="ECO:0000256" key="2">
    <source>
        <dbReference type="ARBA" id="ARBA00022729"/>
    </source>
</evidence>
<comment type="subcellular location">
    <subcellularLocation>
        <location evidence="1">Periplasm</location>
    </subcellularLocation>
</comment>
<dbReference type="PANTHER" id="PTHR33376:SF15">
    <property type="entry name" value="BLL6794 PROTEIN"/>
    <property type="match status" value="1"/>
</dbReference>
<dbReference type="InterPro" id="IPR038404">
    <property type="entry name" value="TRAP_DctP_sf"/>
</dbReference>
<dbReference type="AlphaFoldDB" id="A0A0T5PCZ7"/>
<accession>A0A0T5PCZ7</accession>
<dbReference type="CDD" id="cd13666">
    <property type="entry name" value="PBP2_TRAP_DctP_like_1"/>
    <property type="match status" value="1"/>
</dbReference>
<evidence type="ECO:0000313" key="5">
    <source>
        <dbReference type="EMBL" id="KRS18997.1"/>
    </source>
</evidence>
<evidence type="ECO:0000313" key="6">
    <source>
        <dbReference type="EMBL" id="QEW26067.1"/>
    </source>
</evidence>
<keyword evidence="2 4" id="KW-0732">Signal</keyword>
<proteinExistence type="predicted"/>
<keyword evidence="6" id="KW-0675">Receptor</keyword>
<evidence type="ECO:0000256" key="4">
    <source>
        <dbReference type="SAM" id="SignalP"/>
    </source>
</evidence>
<evidence type="ECO:0000256" key="1">
    <source>
        <dbReference type="ARBA" id="ARBA00004418"/>
    </source>
</evidence>
<keyword evidence="3" id="KW-0574">Periplasm</keyword>
<gene>
    <name evidence="6" type="ORF">RIdsm_01861</name>
    <name evidence="5" type="ORF">XM52_04815</name>
</gene>
<dbReference type="KEGG" id="rid:RIdsm_01861"/>
<sequence>MKLGQLAIAATVALTAGAAWAQENTKIVYASYLNPLHITNPVLTEFFENVKEDSNGTIDYEMHVGGSLLSGRDIPGGVRDGLADAGYFVGAYVPSEMPVDTYLGEFSLLNDKPLVMTGVLNELVLFNCPDCEQEYRDFNTRPLATYALTPYVYHCREELKTIDDFKGKRVRGIAAYAELARALGATPINVSPDEAYEALDRGILDCALHSVAAQKARSYGEAAKFVILDPLGGFFGASTMNMRIEKWNSLTPDQRKAVTGNLAEMVTGAIFNYLKEDEDVIDEYTKTGTKFYHADPEFAEFVSSFAQEYQDEAVAKGEEKGIAHPQEIADEISRLREKWTKLLEENGTDRETYQRLLDEEIFSKIETDAEY</sequence>
<dbReference type="STRING" id="540747.SAMN04488031_103274"/>
<dbReference type="GO" id="GO:0042597">
    <property type="term" value="C:periplasmic space"/>
    <property type="evidence" value="ECO:0007669"/>
    <property type="project" value="UniProtKB-SubCell"/>
</dbReference>
<dbReference type="NCBIfam" id="NF037995">
    <property type="entry name" value="TRAP_S1"/>
    <property type="match status" value="1"/>
</dbReference>
<keyword evidence="7" id="KW-1185">Reference proteome</keyword>